<feature type="region of interest" description="Disordered" evidence="1">
    <location>
        <begin position="17"/>
        <end position="52"/>
    </location>
</feature>
<accession>A0AAE6SN62</accession>
<dbReference type="Proteomes" id="UP000463871">
    <property type="component" value="Plasmid pMC64A"/>
</dbReference>
<gene>
    <name evidence="2" type="ORF">GWI30_22910</name>
</gene>
<reference evidence="2 3" key="1">
    <citation type="submission" date="2020-01" db="EMBL/GenBank/DDBJ databases">
        <title>Complete genome of Aeromonas media MC64.</title>
        <authorList>
            <person name="Cao G."/>
            <person name="Fu J."/>
            <person name="Zhong C."/>
        </authorList>
    </citation>
    <scope>NUCLEOTIDE SEQUENCE [LARGE SCALE GENOMIC DNA]</scope>
    <source>
        <strain evidence="2 3">MC64</strain>
        <plasmid evidence="3">pmc64a</plasmid>
    </source>
</reference>
<protein>
    <recommendedName>
        <fullName evidence="4">Conjugal transfer protein TraE</fullName>
    </recommendedName>
</protein>
<feature type="compositionally biased region" description="Basic and acidic residues" evidence="1">
    <location>
        <begin position="276"/>
        <end position="297"/>
    </location>
</feature>
<evidence type="ECO:0008006" key="4">
    <source>
        <dbReference type="Google" id="ProtNLM"/>
    </source>
</evidence>
<dbReference type="RefSeq" id="WP_114522836.1">
    <property type="nucleotide sequence ID" value="NZ_CAWPID010000002.1"/>
</dbReference>
<dbReference type="AlphaFoldDB" id="A0AAE6SN62"/>
<dbReference type="EMBL" id="CP047963">
    <property type="protein sequence ID" value="QHQ53691.1"/>
    <property type="molecule type" value="Genomic_DNA"/>
</dbReference>
<evidence type="ECO:0000313" key="2">
    <source>
        <dbReference type="EMBL" id="QHQ53691.1"/>
    </source>
</evidence>
<evidence type="ECO:0000256" key="1">
    <source>
        <dbReference type="SAM" id="MobiDB-lite"/>
    </source>
</evidence>
<organism evidence="2 3">
    <name type="scientific">Aeromonas media</name>
    <dbReference type="NCBI Taxonomy" id="651"/>
    <lineage>
        <taxon>Bacteria</taxon>
        <taxon>Pseudomonadati</taxon>
        <taxon>Pseudomonadota</taxon>
        <taxon>Gammaproteobacteria</taxon>
        <taxon>Aeromonadales</taxon>
        <taxon>Aeromonadaceae</taxon>
        <taxon>Aeromonas</taxon>
    </lineage>
</organism>
<feature type="region of interest" description="Disordered" evidence="1">
    <location>
        <begin position="269"/>
        <end position="297"/>
    </location>
</feature>
<evidence type="ECO:0000313" key="3">
    <source>
        <dbReference type="Proteomes" id="UP000463871"/>
    </source>
</evidence>
<keyword evidence="2" id="KW-0614">Plasmid</keyword>
<sequence>MSDVLGNFVRALFNRSSGLPRSRDRDTEPTAAPVEALQQAPVSPADPVTPPSRLAPREFNLFGGDRRNGAHTSWSSAMVRSNFLMVSNVGLVVMLAMSLWTQMNHKPTVIIKPPVLTGEIRIEDGLPNKEWMESWALFISHMIGNINPRNVEFVTKQVTSLLSPSLQDSSERAMRRLVEQLRLSNFSQQFEVQDIHYDPTTRMVWVWGYKTIRMANGQRNAANPSSESSERSRWTYEFIIRLNEMGMPVVTHLDQYADTPHFDRAADVTEEGEILEPLKKNNKKDAKNHPENAKEQH</sequence>
<dbReference type="InterPro" id="IPR007973">
    <property type="entry name" value="Pilus_assembly_TraE"/>
</dbReference>
<geneLocation type="plasmid" evidence="3">
    <name>pmc64a</name>
</geneLocation>
<dbReference type="Pfam" id="PF05309">
    <property type="entry name" value="TraE"/>
    <property type="match status" value="1"/>
</dbReference>
<name>A0AAE6SN62_AERME</name>
<proteinExistence type="predicted"/>